<dbReference type="Pfam" id="PF25199">
    <property type="entry name" value="nSTAND_NTPase5"/>
    <property type="match status" value="1"/>
</dbReference>
<dbReference type="InterPro" id="IPR027417">
    <property type="entry name" value="P-loop_NTPase"/>
</dbReference>
<dbReference type="RefSeq" id="WP_101832969.1">
    <property type="nucleotide sequence ID" value="NZ_FZMO01000268.1"/>
</dbReference>
<reference evidence="2 3" key="1">
    <citation type="submission" date="2017-06" db="EMBL/GenBank/DDBJ databases">
        <authorList>
            <person name="Kim H.J."/>
            <person name="Triplett B.A."/>
        </authorList>
    </citation>
    <scope>NUCLEOTIDE SEQUENCE [LARGE SCALE GENOMIC DNA]</scope>
    <source>
        <strain evidence="2">FRACA_ARgP5</strain>
    </source>
</reference>
<evidence type="ECO:0000259" key="1">
    <source>
        <dbReference type="Pfam" id="PF25199"/>
    </source>
</evidence>
<protein>
    <recommendedName>
        <fullName evidence="1">Novel STAND NTPase 5 domain-containing protein</fullName>
    </recommendedName>
</protein>
<proteinExistence type="predicted"/>
<dbReference type="Proteomes" id="UP000234331">
    <property type="component" value="Unassembled WGS sequence"/>
</dbReference>
<evidence type="ECO:0000313" key="3">
    <source>
        <dbReference type="Proteomes" id="UP000234331"/>
    </source>
</evidence>
<dbReference type="InterPro" id="IPR057574">
    <property type="entry name" value="nSTAND_NTPase5_dom"/>
</dbReference>
<feature type="domain" description="Novel STAND NTPase 5" evidence="1">
    <location>
        <begin position="284"/>
        <end position="385"/>
    </location>
</feature>
<dbReference type="AlphaFoldDB" id="A0A2I2KV10"/>
<dbReference type="SUPFAM" id="SSF52540">
    <property type="entry name" value="P-loop containing nucleoside triphosphate hydrolases"/>
    <property type="match status" value="1"/>
</dbReference>
<accession>A0A2I2KV10</accession>
<sequence>MGAGVPSGRVVAVRARLSDEEVSVGSGVLVSDRLVLTAAHVIAEPGGRVLGPLEVRLSGSARWWPATVSWADLSDAMDVAVLRVGAEGDGWEPPALPPVRFSRLTGLAGQVDCEAQGFPRSLKDGEERVRDHATGPVNPGVDEQGRRYDVLIREFPAEPPPRSGQSSPWSGMSGAGLFADGLLLGILTLRTGGFGERRLRATPLRVLAADAAFRDALTGGRPLALESVELHRLFTETIDDWGDSPALLLHPLRAVVGFYGRHDERRALTSWCVPSTEPATRVPGTTAKVQALTGPGGQGKTRLAEQVCADLAAAGWVAGFLAADATTDQITILADTNTPVLIVVDYADTRHDQTHALLRILRQRTAAPVRALLLARSASRDSGWWAQLRSQFPDLCATVEPRPLPPLQPDGTRADAFHHAAIDLATVWARTDSTADWPTIARRLPAPRDLDANRYALALTLQMAALTALLQAGPRPVEASAGDDVADVLLGHEQRYWTASATARGLAPRFPDVLLRWAVVTAALCGAADRAEAVDTVGRLADLREEPPASRLTLAEWLHHLYPAADDRYWGALQPDRIAEHLVSHTLTAGSDPYPQLATDVLATARPRQLTQALIVLARAAAHQNGVPALLAGLLTQPPISSAVTQLPLHDLTAILDAFPNFSLRLTDTAATLTGLTIDQLRRNTDQPPDLARQLNNQSVRLADL</sequence>
<organism evidence="2 3">
    <name type="scientific">Frankia canadensis</name>
    <dbReference type="NCBI Taxonomy" id="1836972"/>
    <lineage>
        <taxon>Bacteria</taxon>
        <taxon>Bacillati</taxon>
        <taxon>Actinomycetota</taxon>
        <taxon>Actinomycetes</taxon>
        <taxon>Frankiales</taxon>
        <taxon>Frankiaceae</taxon>
        <taxon>Frankia</taxon>
    </lineage>
</organism>
<dbReference type="OrthoDB" id="3210504at2"/>
<name>A0A2I2KV10_9ACTN</name>
<keyword evidence="3" id="KW-1185">Reference proteome</keyword>
<dbReference type="EMBL" id="FZMO01000268">
    <property type="protein sequence ID" value="SNQ49491.1"/>
    <property type="molecule type" value="Genomic_DNA"/>
</dbReference>
<evidence type="ECO:0000313" key="2">
    <source>
        <dbReference type="EMBL" id="SNQ49491.1"/>
    </source>
</evidence>
<dbReference type="Gene3D" id="2.40.10.10">
    <property type="entry name" value="Trypsin-like serine proteases"/>
    <property type="match status" value="1"/>
</dbReference>
<gene>
    <name evidence="2" type="ORF">FRACA_340001</name>
</gene>
<dbReference type="InterPro" id="IPR009003">
    <property type="entry name" value="Peptidase_S1_PA"/>
</dbReference>
<dbReference type="Pfam" id="PF13365">
    <property type="entry name" value="Trypsin_2"/>
    <property type="match status" value="1"/>
</dbReference>
<dbReference type="InterPro" id="IPR043504">
    <property type="entry name" value="Peptidase_S1_PA_chymotrypsin"/>
</dbReference>
<dbReference type="SUPFAM" id="SSF50494">
    <property type="entry name" value="Trypsin-like serine proteases"/>
    <property type="match status" value="1"/>
</dbReference>